<dbReference type="EMBL" id="BRXE01000170">
    <property type="protein sequence ID" value="GLB86704.1"/>
    <property type="molecule type" value="Genomic_DNA"/>
</dbReference>
<proteinExistence type="predicted"/>
<name>A0AA37V824_9MYCO</name>
<gene>
    <name evidence="2" type="ORF">SRL2020028_59600</name>
</gene>
<sequence length="132" mass="14069">MAKNVSDVVMGMLSDVGSATRAAGEPERQPVAEPRQARAALVSRRPAPPPRAAAPVPLAEPADPPPPPPTESEAPGAPRTLRLRPETATQLRAAWLEAKRDDVLLTAQDFASNLVEEALVSRQRRRRTAGTA</sequence>
<protein>
    <submittedName>
        <fullName evidence="2">Uncharacterized protein</fullName>
    </submittedName>
</protein>
<dbReference type="AlphaFoldDB" id="A0AA37V824"/>
<evidence type="ECO:0000313" key="3">
    <source>
        <dbReference type="Proteomes" id="UP001165663"/>
    </source>
</evidence>
<reference evidence="2" key="1">
    <citation type="submission" date="2022-07" db="EMBL/GenBank/DDBJ databases">
        <title>Mycobacterium kiyosense sp. nov., scotochromogenic slow-glowing species isolated from respiratory specimens.</title>
        <authorList>
            <person name="Fukano H."/>
            <person name="Kazumi Y."/>
            <person name="Sakagami N."/>
            <person name="Ato M."/>
            <person name="Mitarai S."/>
            <person name="Hoshino Y."/>
        </authorList>
    </citation>
    <scope>NUCLEOTIDE SEQUENCE</scope>
    <source>
        <strain evidence="2">SRL2020-028</strain>
    </source>
</reference>
<evidence type="ECO:0000256" key="1">
    <source>
        <dbReference type="SAM" id="MobiDB-lite"/>
    </source>
</evidence>
<evidence type="ECO:0000313" key="2">
    <source>
        <dbReference type="EMBL" id="GLB86704.1"/>
    </source>
</evidence>
<dbReference type="Proteomes" id="UP001165663">
    <property type="component" value="Unassembled WGS sequence"/>
</dbReference>
<dbReference type="RefSeq" id="WP_264916283.1">
    <property type="nucleotide sequence ID" value="NZ_BRXE01000170.1"/>
</dbReference>
<organism evidence="2 3">
    <name type="scientific">Mycobacterium kiyosense</name>
    <dbReference type="NCBI Taxonomy" id="2871094"/>
    <lineage>
        <taxon>Bacteria</taxon>
        <taxon>Bacillati</taxon>
        <taxon>Actinomycetota</taxon>
        <taxon>Actinomycetes</taxon>
        <taxon>Mycobacteriales</taxon>
        <taxon>Mycobacteriaceae</taxon>
        <taxon>Mycobacterium</taxon>
    </lineage>
</organism>
<accession>A0AA37V824</accession>
<comment type="caution">
    <text evidence="2">The sequence shown here is derived from an EMBL/GenBank/DDBJ whole genome shotgun (WGS) entry which is preliminary data.</text>
</comment>
<feature type="region of interest" description="Disordered" evidence="1">
    <location>
        <begin position="18"/>
        <end position="83"/>
    </location>
</feature>